<reference evidence="1" key="1">
    <citation type="submission" date="2021-01" db="EMBL/GenBank/DDBJ databases">
        <authorList>
            <person name="Corre E."/>
            <person name="Pelletier E."/>
            <person name="Niang G."/>
            <person name="Scheremetjew M."/>
            <person name="Finn R."/>
            <person name="Kale V."/>
            <person name="Holt S."/>
            <person name="Cochrane G."/>
            <person name="Meng A."/>
            <person name="Brown T."/>
            <person name="Cohen L."/>
        </authorList>
    </citation>
    <scope>NUCLEOTIDE SEQUENCE</scope>
    <source>
        <strain evidence="1">UIO037</strain>
    </source>
</reference>
<dbReference type="EMBL" id="HBKO01015473">
    <property type="protein sequence ID" value="CAE2212825.1"/>
    <property type="molecule type" value="Transcribed_RNA"/>
</dbReference>
<sequence>MHIPVGVPVPSIYPSLDEAPKVKSSKLVGFPPGLSQAVEQASKEFQARFWICDNSGSMQSHDGTRMIPREDGSMAAISSTRWAELGDTVMRIGEVALALRCRTDFHLLTPIQGTARPRQFLTLEEGGGIGSSLGLSGLKSASEGRCSLADLREVMDGTPYYSTPLTEAVQTISRLIEPSASALRSRGQRVLVVVATDGRPDNPHTFVHAMRELQRLPVLVVVRLCTSDSSVVDYWSSVDKELEAPLDALDDLVGEAREIRRFNRWLTYGHSLHTAREFGLVHHLFDRLDEGPLLPSQVKELCELILGCRLPEPQVDKAAFFRALTAALQDAGEVFDPLSRRMKPWVDLDALEAHLNPSCANVVSQLCRELAYTLGV</sequence>
<proteinExistence type="predicted"/>
<gene>
    <name evidence="1" type="ORF">CPOL0286_LOCUS7067</name>
</gene>
<accession>A0A6V4A1U7</accession>
<dbReference type="AlphaFoldDB" id="A0A6V4A1U7"/>
<name>A0A6V4A1U7_9EUKA</name>
<evidence type="ECO:0000313" key="1">
    <source>
        <dbReference type="EMBL" id="CAE2212825.1"/>
    </source>
</evidence>
<dbReference type="InterPro" id="IPR036465">
    <property type="entry name" value="vWFA_dom_sf"/>
</dbReference>
<dbReference type="SUPFAM" id="SSF53300">
    <property type="entry name" value="vWA-like"/>
    <property type="match status" value="1"/>
</dbReference>
<evidence type="ECO:0008006" key="2">
    <source>
        <dbReference type="Google" id="ProtNLM"/>
    </source>
</evidence>
<protein>
    <recommendedName>
        <fullName evidence="2">VWFA domain-containing protein</fullName>
    </recommendedName>
</protein>
<organism evidence="1">
    <name type="scientific">Prymnesium polylepis</name>
    <dbReference type="NCBI Taxonomy" id="72548"/>
    <lineage>
        <taxon>Eukaryota</taxon>
        <taxon>Haptista</taxon>
        <taxon>Haptophyta</taxon>
        <taxon>Prymnesiophyceae</taxon>
        <taxon>Prymnesiales</taxon>
        <taxon>Prymnesiaceae</taxon>
        <taxon>Prymnesium</taxon>
    </lineage>
</organism>